<keyword evidence="2" id="KW-1185">Reference proteome</keyword>
<dbReference type="AlphaFoldDB" id="A0A7I4YE80"/>
<protein>
    <submittedName>
        <fullName evidence="3">Transposase</fullName>
    </submittedName>
</protein>
<sequence>MMLLLLRSSTWNQTTVSSALDSIVQRVKREGRSSGIEAPRLLSTEITSLHLRVCGLSGNNSIDDKYVWLVEHLYDSARKAKGLKDAKKRLSPKTPEQMRQRGIARGAGSNQLKSELAKLCREVIKKNRSFGQSCRV</sequence>
<evidence type="ECO:0000313" key="3">
    <source>
        <dbReference type="WBParaSite" id="HCON_00084800-00001"/>
    </source>
</evidence>
<proteinExistence type="predicted"/>
<evidence type="ECO:0000256" key="1">
    <source>
        <dbReference type="SAM" id="MobiDB-lite"/>
    </source>
</evidence>
<evidence type="ECO:0000313" key="2">
    <source>
        <dbReference type="Proteomes" id="UP000025227"/>
    </source>
</evidence>
<feature type="region of interest" description="Disordered" evidence="1">
    <location>
        <begin position="84"/>
        <end position="109"/>
    </location>
</feature>
<reference evidence="3" key="1">
    <citation type="submission" date="2020-12" db="UniProtKB">
        <authorList>
            <consortium name="WormBaseParasite"/>
        </authorList>
    </citation>
    <scope>IDENTIFICATION</scope>
    <source>
        <strain evidence="3">MHco3</strain>
    </source>
</reference>
<name>A0A7I4YE80_HAECO</name>
<dbReference type="WBParaSite" id="HCON_00084800-00001">
    <property type="protein sequence ID" value="HCON_00084800-00001"/>
    <property type="gene ID" value="HCON_00084800"/>
</dbReference>
<dbReference type="Proteomes" id="UP000025227">
    <property type="component" value="Unplaced"/>
</dbReference>
<organism evidence="2 3">
    <name type="scientific">Haemonchus contortus</name>
    <name type="common">Barber pole worm</name>
    <dbReference type="NCBI Taxonomy" id="6289"/>
    <lineage>
        <taxon>Eukaryota</taxon>
        <taxon>Metazoa</taxon>
        <taxon>Ecdysozoa</taxon>
        <taxon>Nematoda</taxon>
        <taxon>Chromadorea</taxon>
        <taxon>Rhabditida</taxon>
        <taxon>Rhabditina</taxon>
        <taxon>Rhabditomorpha</taxon>
        <taxon>Strongyloidea</taxon>
        <taxon>Trichostrongylidae</taxon>
        <taxon>Haemonchus</taxon>
    </lineage>
</organism>
<accession>A0A7I4YE80</accession>